<name>A0A3N4IKX0_ASCIM</name>
<keyword evidence="1" id="KW-1133">Transmembrane helix</keyword>
<sequence length="87" mass="10260">MFIPLYFISFFLFALYYNLAPHCCSSALLLFYGGLFCSSRCLYVVMYRSSLLADYLAFSFSFLLMFMVYIACDFWGCIVDRFPVIYF</sequence>
<keyword evidence="1" id="KW-0472">Membrane</keyword>
<keyword evidence="3" id="KW-1185">Reference proteome</keyword>
<reference evidence="2 3" key="1">
    <citation type="journal article" date="2018" name="Nat. Ecol. Evol.">
        <title>Pezizomycetes genomes reveal the molecular basis of ectomycorrhizal truffle lifestyle.</title>
        <authorList>
            <person name="Murat C."/>
            <person name="Payen T."/>
            <person name="Noel B."/>
            <person name="Kuo A."/>
            <person name="Morin E."/>
            <person name="Chen J."/>
            <person name="Kohler A."/>
            <person name="Krizsan K."/>
            <person name="Balestrini R."/>
            <person name="Da Silva C."/>
            <person name="Montanini B."/>
            <person name="Hainaut M."/>
            <person name="Levati E."/>
            <person name="Barry K.W."/>
            <person name="Belfiori B."/>
            <person name="Cichocki N."/>
            <person name="Clum A."/>
            <person name="Dockter R.B."/>
            <person name="Fauchery L."/>
            <person name="Guy J."/>
            <person name="Iotti M."/>
            <person name="Le Tacon F."/>
            <person name="Lindquist E.A."/>
            <person name="Lipzen A."/>
            <person name="Malagnac F."/>
            <person name="Mello A."/>
            <person name="Molinier V."/>
            <person name="Miyauchi S."/>
            <person name="Poulain J."/>
            <person name="Riccioni C."/>
            <person name="Rubini A."/>
            <person name="Sitrit Y."/>
            <person name="Splivallo R."/>
            <person name="Traeger S."/>
            <person name="Wang M."/>
            <person name="Zifcakova L."/>
            <person name="Wipf D."/>
            <person name="Zambonelli A."/>
            <person name="Paolocci F."/>
            <person name="Nowrousian M."/>
            <person name="Ottonello S."/>
            <person name="Baldrian P."/>
            <person name="Spatafora J.W."/>
            <person name="Henrissat B."/>
            <person name="Nagy L.G."/>
            <person name="Aury J.M."/>
            <person name="Wincker P."/>
            <person name="Grigoriev I.V."/>
            <person name="Bonfante P."/>
            <person name="Martin F.M."/>
        </authorList>
    </citation>
    <scope>NUCLEOTIDE SEQUENCE [LARGE SCALE GENOMIC DNA]</scope>
    <source>
        <strain evidence="2 3">RN42</strain>
    </source>
</reference>
<proteinExistence type="predicted"/>
<evidence type="ECO:0000313" key="3">
    <source>
        <dbReference type="Proteomes" id="UP000275078"/>
    </source>
</evidence>
<dbReference type="Proteomes" id="UP000275078">
    <property type="component" value="Unassembled WGS sequence"/>
</dbReference>
<feature type="transmembrane region" description="Helical" evidence="1">
    <location>
        <begin position="52"/>
        <end position="71"/>
    </location>
</feature>
<accession>A0A3N4IKX0</accession>
<keyword evidence="1" id="KW-0812">Transmembrane</keyword>
<dbReference type="EMBL" id="ML119648">
    <property type="protein sequence ID" value="RPA86782.1"/>
    <property type="molecule type" value="Genomic_DNA"/>
</dbReference>
<evidence type="ECO:0000313" key="2">
    <source>
        <dbReference type="EMBL" id="RPA86782.1"/>
    </source>
</evidence>
<gene>
    <name evidence="2" type="ORF">BJ508DRAFT_120217</name>
</gene>
<dbReference type="AlphaFoldDB" id="A0A3N4IKX0"/>
<evidence type="ECO:0000256" key="1">
    <source>
        <dbReference type="SAM" id="Phobius"/>
    </source>
</evidence>
<protein>
    <submittedName>
        <fullName evidence="2">Uncharacterized protein</fullName>
    </submittedName>
</protein>
<organism evidence="2 3">
    <name type="scientific">Ascobolus immersus RN42</name>
    <dbReference type="NCBI Taxonomy" id="1160509"/>
    <lineage>
        <taxon>Eukaryota</taxon>
        <taxon>Fungi</taxon>
        <taxon>Dikarya</taxon>
        <taxon>Ascomycota</taxon>
        <taxon>Pezizomycotina</taxon>
        <taxon>Pezizomycetes</taxon>
        <taxon>Pezizales</taxon>
        <taxon>Ascobolaceae</taxon>
        <taxon>Ascobolus</taxon>
    </lineage>
</organism>
<feature type="transmembrane region" description="Helical" evidence="1">
    <location>
        <begin position="6"/>
        <end position="31"/>
    </location>
</feature>